<name>A0A3M9MPU9_9BACT</name>
<dbReference type="UniPathway" id="UPA00917"/>
<keyword evidence="3" id="KW-0583">PHB biosynthesis</keyword>
<dbReference type="Pfam" id="PF09712">
    <property type="entry name" value="PHA_synth_III_E"/>
    <property type="match status" value="1"/>
</dbReference>
<dbReference type="InterPro" id="IPR010123">
    <property type="entry name" value="PHA_synth_III_E"/>
</dbReference>
<keyword evidence="6" id="KW-1185">Reference proteome</keyword>
<evidence type="ECO:0000256" key="4">
    <source>
        <dbReference type="SAM" id="MobiDB-lite"/>
    </source>
</evidence>
<feature type="region of interest" description="Disordered" evidence="4">
    <location>
        <begin position="353"/>
        <end position="379"/>
    </location>
</feature>
<evidence type="ECO:0000256" key="2">
    <source>
        <dbReference type="ARBA" id="ARBA00019066"/>
    </source>
</evidence>
<dbReference type="OrthoDB" id="976671at2"/>
<dbReference type="RefSeq" id="WP_123134022.1">
    <property type="nucleotide sequence ID" value="NZ_RJJE01000017.1"/>
</dbReference>
<protein>
    <recommendedName>
        <fullName evidence="2">Poly(3-hydroxyalkanoate) polymerase subunit PhaE</fullName>
    </recommendedName>
</protein>
<proteinExistence type="predicted"/>
<evidence type="ECO:0000256" key="3">
    <source>
        <dbReference type="ARBA" id="ARBA00022752"/>
    </source>
</evidence>
<evidence type="ECO:0000313" key="6">
    <source>
        <dbReference type="Proteomes" id="UP000271010"/>
    </source>
</evidence>
<dbReference type="GO" id="GO:0042619">
    <property type="term" value="P:poly-hydroxybutyrate biosynthetic process"/>
    <property type="evidence" value="ECO:0007669"/>
    <property type="project" value="UniProtKB-KW"/>
</dbReference>
<evidence type="ECO:0000256" key="1">
    <source>
        <dbReference type="ARBA" id="ARBA00004683"/>
    </source>
</evidence>
<comment type="pathway">
    <text evidence="1">Biopolymer metabolism; poly-(R)-3-hydroxybutanoate biosynthesis.</text>
</comment>
<gene>
    <name evidence="5" type="ORF">EFA69_15630</name>
</gene>
<comment type="caution">
    <text evidence="5">The sequence shown here is derived from an EMBL/GenBank/DDBJ whole genome shotgun (WGS) entry which is preliminary data.</text>
</comment>
<feature type="compositionally biased region" description="Low complexity" evidence="4">
    <location>
        <begin position="354"/>
        <end position="367"/>
    </location>
</feature>
<sequence>MEQTTTIFDTWVNTTSKLVNDWREMTEKLNSEQKNIWEEAGKMQQTWMHSFQNMMQNMQMPFMSGANAGVGASMQDAFFNMLRSTDIYTQLFQLWQPVFRAMQNNSFQNQDFWKLIDPQGFKSIVDKLFGFDAVGPMKTFMDQSTQVMNMWMNSFSDAGKNMGQMFGNGMPFFNAMSQMNPQSMMNWYIDMARSAQRSMAPFLGSTSNGTMPSMQHTVELMEQWGNYMAKLNQLQTMLYKTSVSAWEKVMQTVTDRAKDGTMVTDFNQFYNEWSTINEREYVALFNTDEYAALQAELIKLNSDLNKMYERQMEAFLQPYPVVFRSQLEEVYKVNHELRSRINTLERMVTELQNTAKATPAPTSTTPPEGQETKPGKKDK</sequence>
<dbReference type="Proteomes" id="UP000271010">
    <property type="component" value="Unassembled WGS sequence"/>
</dbReference>
<dbReference type="AlphaFoldDB" id="A0A3M9MPU9"/>
<dbReference type="EMBL" id="RJJE01000017">
    <property type="protein sequence ID" value="RNI27554.1"/>
    <property type="molecule type" value="Genomic_DNA"/>
</dbReference>
<reference evidence="5 6" key="1">
    <citation type="submission" date="2018-11" db="EMBL/GenBank/DDBJ databases">
        <title>Rufibacter latericius sp. nov., isolated from water in Baiyang Lake.</title>
        <authorList>
            <person name="Yang Y."/>
        </authorList>
    </citation>
    <scope>NUCLEOTIDE SEQUENCE [LARGE SCALE GENOMIC DNA]</scope>
    <source>
        <strain evidence="5 6">MCC P1</strain>
    </source>
</reference>
<evidence type="ECO:0000313" key="5">
    <source>
        <dbReference type="EMBL" id="RNI27554.1"/>
    </source>
</evidence>
<feature type="compositionally biased region" description="Basic and acidic residues" evidence="4">
    <location>
        <begin position="370"/>
        <end position="379"/>
    </location>
</feature>
<accession>A0A3M9MPU9</accession>
<organism evidence="5 6">
    <name type="scientific">Rufibacter immobilis</name>
    <dbReference type="NCBI Taxonomy" id="1348778"/>
    <lineage>
        <taxon>Bacteria</taxon>
        <taxon>Pseudomonadati</taxon>
        <taxon>Bacteroidota</taxon>
        <taxon>Cytophagia</taxon>
        <taxon>Cytophagales</taxon>
        <taxon>Hymenobacteraceae</taxon>
        <taxon>Rufibacter</taxon>
    </lineage>
</organism>